<gene>
    <name evidence="1" type="ORF">GAS29_21670</name>
</gene>
<accession>A0A6I0GNF1</accession>
<dbReference type="AlphaFoldDB" id="A0A6I0GNF1"/>
<dbReference type="Proteomes" id="UP000441522">
    <property type="component" value="Unassembled WGS sequence"/>
</dbReference>
<name>A0A6I0GNF1_PHOVU</name>
<dbReference type="RefSeq" id="WP_151849571.1">
    <property type="nucleotide sequence ID" value="NZ_AP025232.1"/>
</dbReference>
<protein>
    <submittedName>
        <fullName evidence="1">Uncharacterized protein</fullName>
    </submittedName>
</protein>
<dbReference type="InterPro" id="IPR006311">
    <property type="entry name" value="TAT_signal"/>
</dbReference>
<organism evidence="1 2">
    <name type="scientific">Phocaeicola vulgatus</name>
    <name type="common">Bacteroides vulgatus</name>
    <dbReference type="NCBI Taxonomy" id="821"/>
    <lineage>
        <taxon>Bacteria</taxon>
        <taxon>Pseudomonadati</taxon>
        <taxon>Bacteroidota</taxon>
        <taxon>Bacteroidia</taxon>
        <taxon>Bacteroidales</taxon>
        <taxon>Bacteroidaceae</taxon>
        <taxon>Phocaeicola</taxon>
    </lineage>
</organism>
<reference evidence="1 2" key="1">
    <citation type="journal article" date="2019" name="Nat. Med.">
        <title>A library of human gut bacterial isolates paired with longitudinal multiomics data enables mechanistic microbiome research.</title>
        <authorList>
            <person name="Poyet M."/>
            <person name="Groussin M."/>
            <person name="Gibbons S.M."/>
            <person name="Avila-Pacheco J."/>
            <person name="Jiang X."/>
            <person name="Kearney S.M."/>
            <person name="Perrotta A.R."/>
            <person name="Berdy B."/>
            <person name="Zhao S."/>
            <person name="Lieberman T.D."/>
            <person name="Swanson P.K."/>
            <person name="Smith M."/>
            <person name="Roesemann S."/>
            <person name="Alexander J.E."/>
            <person name="Rich S.A."/>
            <person name="Livny J."/>
            <person name="Vlamakis H."/>
            <person name="Clish C."/>
            <person name="Bullock K."/>
            <person name="Deik A."/>
            <person name="Scott J."/>
            <person name="Pierce K.A."/>
            <person name="Xavier R.J."/>
            <person name="Alm E.J."/>
        </authorList>
    </citation>
    <scope>NUCLEOTIDE SEQUENCE [LARGE SCALE GENOMIC DNA]</scope>
    <source>
        <strain evidence="1 2">BIOML-A5</strain>
    </source>
</reference>
<proteinExistence type="predicted"/>
<dbReference type="EMBL" id="WCWW01000090">
    <property type="protein sequence ID" value="KAB3851674.1"/>
    <property type="molecule type" value="Genomic_DNA"/>
</dbReference>
<sequence length="195" mass="22236">MTTRRSFLKKACLSGVCLCGFSSILRSETLAAFELPQSGISNKNEAMFLKWITGLLKNLDSSHLTETQLRQIVKSASIAHHENLDMDNMLSPFKGKLEDFIKFLEEKWDWKVSYEENKQVLIVDENKPFCVCPLLQNEKDKKFPALCYCSEGFAERMFSTVCGFPVNATVISSIQRGNNKCIYRIELTSSKENLK</sequence>
<evidence type="ECO:0000313" key="1">
    <source>
        <dbReference type="EMBL" id="KAB3851674.1"/>
    </source>
</evidence>
<evidence type="ECO:0000313" key="2">
    <source>
        <dbReference type="Proteomes" id="UP000441522"/>
    </source>
</evidence>
<comment type="caution">
    <text evidence="1">The sequence shown here is derived from an EMBL/GenBank/DDBJ whole genome shotgun (WGS) entry which is preliminary data.</text>
</comment>
<dbReference type="PROSITE" id="PS51318">
    <property type="entry name" value="TAT"/>
    <property type="match status" value="1"/>
</dbReference>